<comment type="similarity">
    <text evidence="1">Belongs to the transglycosylase Slt family.</text>
</comment>
<dbReference type="InterPro" id="IPR023346">
    <property type="entry name" value="Lysozyme-like_dom_sf"/>
</dbReference>
<dbReference type="GO" id="GO:0008933">
    <property type="term" value="F:peptidoglycan lytic transglycosylase activity"/>
    <property type="evidence" value="ECO:0007669"/>
    <property type="project" value="InterPro"/>
</dbReference>
<dbReference type="SUPFAM" id="SSF53955">
    <property type="entry name" value="Lysozyme-like"/>
    <property type="match status" value="1"/>
</dbReference>
<accession>A0A4P7W6T9</accession>
<keyword evidence="5" id="KW-1185">Reference proteome</keyword>
<dbReference type="PANTHER" id="PTHR37423">
    <property type="entry name" value="SOLUBLE LYTIC MUREIN TRANSGLYCOSYLASE-RELATED"/>
    <property type="match status" value="1"/>
</dbReference>
<reference evidence="5" key="1">
    <citation type="submission" date="2019-02" db="EMBL/GenBank/DDBJ databases">
        <title>Isolation and identification of novel species under the genus Muribaculum.</title>
        <authorList>
            <person name="Miyake S."/>
            <person name="Ding Y."/>
            <person name="Low A."/>
            <person name="Soh M."/>
            <person name="Seedorf H."/>
        </authorList>
    </citation>
    <scope>NUCLEOTIDE SEQUENCE [LARGE SCALE GENOMIC DNA]</scope>
    <source>
        <strain evidence="5">H5</strain>
    </source>
</reference>
<evidence type="ECO:0000256" key="2">
    <source>
        <dbReference type="SAM" id="SignalP"/>
    </source>
</evidence>
<dbReference type="PANTHER" id="PTHR37423:SF2">
    <property type="entry name" value="MEMBRANE-BOUND LYTIC MUREIN TRANSGLYCOSYLASE C"/>
    <property type="match status" value="1"/>
</dbReference>
<dbReference type="GO" id="GO:0016020">
    <property type="term" value="C:membrane"/>
    <property type="evidence" value="ECO:0007669"/>
    <property type="project" value="InterPro"/>
</dbReference>
<dbReference type="GO" id="GO:0000270">
    <property type="term" value="P:peptidoglycan metabolic process"/>
    <property type="evidence" value="ECO:0007669"/>
    <property type="project" value="InterPro"/>
</dbReference>
<dbReference type="EMBL" id="CP039396">
    <property type="protein sequence ID" value="QCD43280.1"/>
    <property type="molecule type" value="Genomic_DNA"/>
</dbReference>
<dbReference type="InterPro" id="IPR008258">
    <property type="entry name" value="Transglycosylase_SLT_dom_1"/>
</dbReference>
<sequence length="328" mass="37158">MNNYHKSFIGSVAVLAALAFFAPAEDVQALTPAEEAPEVENAQNYSEVINPRIPKSVKFAGQKVDLDRTDRWERLDRELTAMTYTHGNTLLAIKRANRYFPVLAPILKKNGIPSDLIYLAVIESTLNPRALSPAKAGGLWQFMPSTAKEYGLEVNDYVDERYDPVKATEAACDYLKKSYAKYGNWESVAASYNGGVARITNELAAQQVDTAYDLYLADETMRYMFRLLAMKLIMENPQDYGFRISSDQLYQPLEYKTVEVNGPVEDWPAWAKAQGIDYMTLRENNPWIRAKSLPNKTGKTYTVKIPTKDSMSRARQKKSVYNQAWVTD</sequence>
<name>A0A4P7W6T9_9BACT</name>
<feature type="signal peptide" evidence="2">
    <location>
        <begin position="1"/>
        <end position="24"/>
    </location>
</feature>
<dbReference type="Pfam" id="PF01464">
    <property type="entry name" value="SLT"/>
    <property type="match status" value="1"/>
</dbReference>
<evidence type="ECO:0000313" key="4">
    <source>
        <dbReference type="EMBL" id="QCD43280.1"/>
    </source>
</evidence>
<dbReference type="InterPro" id="IPR000189">
    <property type="entry name" value="Transglyc_AS"/>
</dbReference>
<proteinExistence type="inferred from homology"/>
<dbReference type="Gene3D" id="1.10.530.10">
    <property type="match status" value="1"/>
</dbReference>
<protein>
    <submittedName>
        <fullName evidence="4">Lytic transglycosylase domain-containing protein</fullName>
    </submittedName>
</protein>
<dbReference type="RefSeq" id="WP_136416611.1">
    <property type="nucleotide sequence ID" value="NZ_CP039396.1"/>
</dbReference>
<dbReference type="CDD" id="cd16894">
    <property type="entry name" value="MltD-like"/>
    <property type="match status" value="1"/>
</dbReference>
<dbReference type="AlphaFoldDB" id="A0A4P7W6T9"/>
<dbReference type="Proteomes" id="UP000297149">
    <property type="component" value="Chromosome"/>
</dbReference>
<evidence type="ECO:0000256" key="1">
    <source>
        <dbReference type="ARBA" id="ARBA00007734"/>
    </source>
</evidence>
<keyword evidence="2" id="KW-0732">Signal</keyword>
<dbReference type="PROSITE" id="PS00922">
    <property type="entry name" value="TRANSGLYCOSYLASE"/>
    <property type="match status" value="1"/>
</dbReference>
<feature type="domain" description="Transglycosylase SLT" evidence="3">
    <location>
        <begin position="108"/>
        <end position="206"/>
    </location>
</feature>
<organism evidence="4 5">
    <name type="scientific">Duncaniella dubosii</name>
    <dbReference type="NCBI Taxonomy" id="2518971"/>
    <lineage>
        <taxon>Bacteria</taxon>
        <taxon>Pseudomonadati</taxon>
        <taxon>Bacteroidota</taxon>
        <taxon>Bacteroidia</taxon>
        <taxon>Bacteroidales</taxon>
        <taxon>Muribaculaceae</taxon>
        <taxon>Duncaniella</taxon>
    </lineage>
</organism>
<evidence type="ECO:0000259" key="3">
    <source>
        <dbReference type="Pfam" id="PF01464"/>
    </source>
</evidence>
<evidence type="ECO:0000313" key="5">
    <source>
        <dbReference type="Proteomes" id="UP000297149"/>
    </source>
</evidence>
<gene>
    <name evidence="4" type="ORF">E7747_13970</name>
</gene>
<feature type="chain" id="PRO_5020490371" evidence="2">
    <location>
        <begin position="25"/>
        <end position="328"/>
    </location>
</feature>
<dbReference type="KEGG" id="ddb:E7747_13970"/>